<dbReference type="GeneID" id="28828483"/>
<gene>
    <name evidence="2" type="ORF">LY89DRAFT_722756</name>
</gene>
<name>A0A194WVF3_MOLSC</name>
<evidence type="ECO:0000256" key="1">
    <source>
        <dbReference type="SAM" id="MobiDB-lite"/>
    </source>
</evidence>
<feature type="compositionally biased region" description="Low complexity" evidence="1">
    <location>
        <begin position="192"/>
        <end position="204"/>
    </location>
</feature>
<accession>A0A194WVF3</accession>
<evidence type="ECO:0000313" key="3">
    <source>
        <dbReference type="Proteomes" id="UP000070700"/>
    </source>
</evidence>
<reference evidence="2 3" key="1">
    <citation type="submission" date="2015-10" db="EMBL/GenBank/DDBJ databases">
        <title>Full genome of DAOMC 229536 Phialocephala scopiformis, a fungal endophyte of spruce producing the potent anti-insectan compound rugulosin.</title>
        <authorList>
            <consortium name="DOE Joint Genome Institute"/>
            <person name="Walker A.K."/>
            <person name="Frasz S.L."/>
            <person name="Seifert K.A."/>
            <person name="Miller J.D."/>
            <person name="Mondo S.J."/>
            <person name="Labutti K."/>
            <person name="Lipzen A."/>
            <person name="Dockter R."/>
            <person name="Kennedy M."/>
            <person name="Grigoriev I.V."/>
            <person name="Spatafora J.W."/>
        </authorList>
    </citation>
    <scope>NUCLEOTIDE SEQUENCE [LARGE SCALE GENOMIC DNA]</scope>
    <source>
        <strain evidence="2 3">CBS 120377</strain>
    </source>
</reference>
<organism evidence="2 3">
    <name type="scientific">Mollisia scopiformis</name>
    <name type="common">Conifer needle endophyte fungus</name>
    <name type="synonym">Phialocephala scopiformis</name>
    <dbReference type="NCBI Taxonomy" id="149040"/>
    <lineage>
        <taxon>Eukaryota</taxon>
        <taxon>Fungi</taxon>
        <taxon>Dikarya</taxon>
        <taxon>Ascomycota</taxon>
        <taxon>Pezizomycotina</taxon>
        <taxon>Leotiomycetes</taxon>
        <taxon>Helotiales</taxon>
        <taxon>Mollisiaceae</taxon>
        <taxon>Mollisia</taxon>
    </lineage>
</organism>
<dbReference type="RefSeq" id="XP_018066004.1">
    <property type="nucleotide sequence ID" value="XM_018218757.1"/>
</dbReference>
<dbReference type="KEGG" id="psco:LY89DRAFT_722756"/>
<dbReference type="OrthoDB" id="432970at2759"/>
<proteinExistence type="predicted"/>
<dbReference type="Proteomes" id="UP000070700">
    <property type="component" value="Unassembled WGS sequence"/>
</dbReference>
<protein>
    <submittedName>
        <fullName evidence="2">Uncharacterized protein</fullName>
    </submittedName>
</protein>
<keyword evidence="3" id="KW-1185">Reference proteome</keyword>
<evidence type="ECO:0000313" key="2">
    <source>
        <dbReference type="EMBL" id="KUJ11649.1"/>
    </source>
</evidence>
<dbReference type="EMBL" id="KQ947426">
    <property type="protein sequence ID" value="KUJ11649.1"/>
    <property type="molecule type" value="Genomic_DNA"/>
</dbReference>
<dbReference type="AlphaFoldDB" id="A0A194WVF3"/>
<dbReference type="InParanoid" id="A0A194WVF3"/>
<feature type="region of interest" description="Disordered" evidence="1">
    <location>
        <begin position="185"/>
        <end position="207"/>
    </location>
</feature>
<sequence length="381" mass="42257">MAHLVASFNRLDRSKQLPSGLLKNHWYFTIINTESRFQITTDRTQILSLPTDAAQTDVIVPLLLGTFVKGLHRGSDILPDDVPPFAPFSWGTRSPDLARAIEVKLRALGVRLDLCTVQPGTKEQGEVADESWIKVMDLVTNTLGTALPQQASQGRCWFDEMFPVQQSILLLPECQRSDWKEHKKACGERSRTSNGQQSSSMSGQALEPSDYYHRVARTIPEAKVLADSINLPLPPRGGGLSKPIRRLVITGKDTTQNLRLLLGPNWQSASSTWSEARIEILLDAPIGSPSYAFHKRNDEGGLVSSPRSASVDETARIQTVREIQQAIRTRLGTRRQPTTQDMKAVLLTFGNNWGAMLPDYNLAVNTMDQGVPVRWGSGFDC</sequence>